<name>A0A3M0CK42_9PROT</name>
<dbReference type="Pfam" id="PF07715">
    <property type="entry name" value="Plug"/>
    <property type="match status" value="1"/>
</dbReference>
<feature type="domain" description="TonB-dependent receptor plug" evidence="19">
    <location>
        <begin position="90"/>
        <end position="183"/>
    </location>
</feature>
<feature type="domain" description="TonB-dependent receptor-like beta-barrel" evidence="18">
    <location>
        <begin position="269"/>
        <end position="718"/>
    </location>
</feature>
<dbReference type="Gene3D" id="2.170.130.10">
    <property type="entry name" value="TonB-dependent receptor, plug domain"/>
    <property type="match status" value="1"/>
</dbReference>
<evidence type="ECO:0000256" key="1">
    <source>
        <dbReference type="ARBA" id="ARBA00004571"/>
    </source>
</evidence>
<evidence type="ECO:0000256" key="9">
    <source>
        <dbReference type="ARBA" id="ARBA00023065"/>
    </source>
</evidence>
<dbReference type="InterPro" id="IPR000531">
    <property type="entry name" value="Beta-barrel_TonB"/>
</dbReference>
<dbReference type="InterPro" id="IPR037066">
    <property type="entry name" value="Plug_dom_sf"/>
</dbReference>
<evidence type="ECO:0000256" key="5">
    <source>
        <dbReference type="ARBA" id="ARBA00022496"/>
    </source>
</evidence>
<evidence type="ECO:0000256" key="3">
    <source>
        <dbReference type="ARBA" id="ARBA00022448"/>
    </source>
</evidence>
<dbReference type="GO" id="GO:0009279">
    <property type="term" value="C:cell outer membrane"/>
    <property type="evidence" value="ECO:0007669"/>
    <property type="project" value="UniProtKB-SubCell"/>
</dbReference>
<comment type="caution">
    <text evidence="20">The sequence shown here is derived from an EMBL/GenBank/DDBJ whole genome shotgun (WGS) entry which is preliminary data.</text>
</comment>
<comment type="subcellular location">
    <subcellularLocation>
        <location evidence="1 14">Cell outer membrane</location>
        <topology evidence="1 14">Multi-pass membrane protein</topology>
    </subcellularLocation>
</comment>
<keyword evidence="7 17" id="KW-0732">Signal</keyword>
<protein>
    <submittedName>
        <fullName evidence="20">Iron complex outermembrane receptor protein</fullName>
    </submittedName>
</protein>
<dbReference type="GO" id="GO:0015891">
    <property type="term" value="P:siderophore transport"/>
    <property type="evidence" value="ECO:0007669"/>
    <property type="project" value="InterPro"/>
</dbReference>
<gene>
    <name evidence="20" type="ORF">BXY39_1359</name>
</gene>
<evidence type="ECO:0000256" key="10">
    <source>
        <dbReference type="ARBA" id="ARBA00023077"/>
    </source>
</evidence>
<keyword evidence="5" id="KW-0410">Iron transport</keyword>
<dbReference type="AlphaFoldDB" id="A0A3M0CK42"/>
<dbReference type="EMBL" id="REFR01000010">
    <property type="protein sequence ID" value="RMB08720.1"/>
    <property type="molecule type" value="Genomic_DNA"/>
</dbReference>
<evidence type="ECO:0000256" key="12">
    <source>
        <dbReference type="ARBA" id="ARBA00023170"/>
    </source>
</evidence>
<feature type="chain" id="PRO_5018117117" evidence="17">
    <location>
        <begin position="28"/>
        <end position="750"/>
    </location>
</feature>
<keyword evidence="9" id="KW-0406">Ion transport</keyword>
<keyword evidence="12 20" id="KW-0675">Receptor</keyword>
<dbReference type="Proteomes" id="UP000271227">
    <property type="component" value="Unassembled WGS sequence"/>
</dbReference>
<dbReference type="Pfam" id="PF00593">
    <property type="entry name" value="TonB_dep_Rec_b-barrel"/>
    <property type="match status" value="1"/>
</dbReference>
<dbReference type="Gene3D" id="2.40.170.20">
    <property type="entry name" value="TonB-dependent receptor, beta-barrel domain"/>
    <property type="match status" value="1"/>
</dbReference>
<dbReference type="PANTHER" id="PTHR32552">
    <property type="entry name" value="FERRICHROME IRON RECEPTOR-RELATED"/>
    <property type="match status" value="1"/>
</dbReference>
<evidence type="ECO:0000256" key="17">
    <source>
        <dbReference type="SAM" id="SignalP"/>
    </source>
</evidence>
<dbReference type="InterPro" id="IPR039426">
    <property type="entry name" value="TonB-dep_rcpt-like"/>
</dbReference>
<evidence type="ECO:0000259" key="19">
    <source>
        <dbReference type="Pfam" id="PF07715"/>
    </source>
</evidence>
<evidence type="ECO:0000256" key="14">
    <source>
        <dbReference type="PROSITE-ProRule" id="PRU01360"/>
    </source>
</evidence>
<sequence>MQKDASGLATVSLAAIMLAAFGGTAAAGAGAETSVRDDSGMSRAADQTETAQTDGLEEVDVAEEILVTGRAQQFYLQTTPSLGNKFPDDLKNIPQSIQILTKQLIEDQGAVEITDLYRNISSVSIFSYSGVTFRGFRQDEIRYDGLLGDPFSGFSVPLLFDIEQVEVIKGPSGALFGGGEPGGLINYATRGPDDEFGGYVRLVGGNFDLRGARAEVTGPLDEAGTLLFRLGAAYEDVEPFRFNTDKEDLVLAADIEWRPGPDTQAWLKFDYVEQDFQGARLRGVPVDDEGEFLTTRRFNTNEETDFQRLEATAFTGSFNQRLTDALSFTLSGRAVLSQERQNYHENRGLFINDEGVARVRREFRDQDRDIQQYSALAEFVYDFDIGDTEHTFLFGGEFFRRDGEDFFLISSDSRRAGQFPPNFIVPDLNLIDPDYGNSNPDLFDPFFQTERTTQFDQWAIYAQDQIAVTDRLKLSLGARFEGFSEDLDSVQTILVTGQATEAVASASDETVTVRTGLVYDWTDSFTTYFNFSTGFTPQGVASQEPEAGGPFNPERGRLFEVGAKWDLMQDKVYLQTALYQINKTNILVADPAPDAPTGALATIGEARSRGVEVDLVGDITTEWSVALNYAYNDTVILEGSDEIINAVGDEFANAPDHQLGFWTRYDIPVIASAITFGGEYVSERISLSGQEVDPYAIFDAGWITNWRNLQFQVNVRNLFDKVYAESGFISRTGHFPGEPRTVRVEVTARF</sequence>
<evidence type="ECO:0000256" key="13">
    <source>
        <dbReference type="ARBA" id="ARBA00023237"/>
    </source>
</evidence>
<comment type="similarity">
    <text evidence="2 14 15">Belongs to the TonB-dependent receptor family.</text>
</comment>
<reference evidence="20 21" key="1">
    <citation type="submission" date="2018-10" db="EMBL/GenBank/DDBJ databases">
        <title>Genomic Encyclopedia of Archaeal and Bacterial Type Strains, Phase II (KMG-II): from individual species to whole genera.</title>
        <authorList>
            <person name="Goeker M."/>
        </authorList>
    </citation>
    <scope>NUCLEOTIDE SEQUENCE [LARGE SCALE GENOMIC DNA]</scope>
    <source>
        <strain evidence="20 21">DSM 25217</strain>
    </source>
</reference>
<dbReference type="NCBIfam" id="TIGR01783">
    <property type="entry name" value="TonB-siderophor"/>
    <property type="match status" value="1"/>
</dbReference>
<keyword evidence="21" id="KW-1185">Reference proteome</keyword>
<accession>A0A3M0CK42</accession>
<evidence type="ECO:0000256" key="15">
    <source>
        <dbReference type="RuleBase" id="RU003357"/>
    </source>
</evidence>
<keyword evidence="3 14" id="KW-0813">Transport</keyword>
<keyword evidence="8" id="KW-0408">Iron</keyword>
<dbReference type="CDD" id="cd01347">
    <property type="entry name" value="ligand_gated_channel"/>
    <property type="match status" value="1"/>
</dbReference>
<evidence type="ECO:0000313" key="21">
    <source>
        <dbReference type="Proteomes" id="UP000271227"/>
    </source>
</evidence>
<evidence type="ECO:0000256" key="6">
    <source>
        <dbReference type="ARBA" id="ARBA00022692"/>
    </source>
</evidence>
<dbReference type="RefSeq" id="WP_170163679.1">
    <property type="nucleotide sequence ID" value="NZ_REFR01000010.1"/>
</dbReference>
<organism evidence="20 21">
    <name type="scientific">Eilatimonas milleporae</name>
    <dbReference type="NCBI Taxonomy" id="911205"/>
    <lineage>
        <taxon>Bacteria</taxon>
        <taxon>Pseudomonadati</taxon>
        <taxon>Pseudomonadota</taxon>
        <taxon>Alphaproteobacteria</taxon>
        <taxon>Kordiimonadales</taxon>
        <taxon>Kordiimonadaceae</taxon>
        <taxon>Eilatimonas</taxon>
    </lineage>
</organism>
<evidence type="ECO:0000313" key="20">
    <source>
        <dbReference type="EMBL" id="RMB08720.1"/>
    </source>
</evidence>
<feature type="signal peptide" evidence="17">
    <location>
        <begin position="1"/>
        <end position="27"/>
    </location>
</feature>
<evidence type="ECO:0000256" key="4">
    <source>
        <dbReference type="ARBA" id="ARBA00022452"/>
    </source>
</evidence>
<proteinExistence type="inferred from homology"/>
<evidence type="ECO:0000256" key="7">
    <source>
        <dbReference type="ARBA" id="ARBA00022729"/>
    </source>
</evidence>
<dbReference type="PANTHER" id="PTHR32552:SF68">
    <property type="entry name" value="FERRICHROME OUTER MEMBRANE TRANSPORTER_PHAGE RECEPTOR"/>
    <property type="match status" value="1"/>
</dbReference>
<keyword evidence="6 14" id="KW-0812">Transmembrane</keyword>
<dbReference type="SUPFAM" id="SSF56935">
    <property type="entry name" value="Porins"/>
    <property type="match status" value="1"/>
</dbReference>
<keyword evidence="13 14" id="KW-0998">Cell outer membrane</keyword>
<dbReference type="InterPro" id="IPR012910">
    <property type="entry name" value="Plug_dom"/>
</dbReference>
<evidence type="ECO:0000256" key="16">
    <source>
        <dbReference type="SAM" id="MobiDB-lite"/>
    </source>
</evidence>
<evidence type="ECO:0000259" key="18">
    <source>
        <dbReference type="Pfam" id="PF00593"/>
    </source>
</evidence>
<evidence type="ECO:0000256" key="8">
    <source>
        <dbReference type="ARBA" id="ARBA00023004"/>
    </source>
</evidence>
<dbReference type="InterPro" id="IPR036942">
    <property type="entry name" value="Beta-barrel_TonB_sf"/>
</dbReference>
<dbReference type="PROSITE" id="PS52016">
    <property type="entry name" value="TONB_DEPENDENT_REC_3"/>
    <property type="match status" value="1"/>
</dbReference>
<evidence type="ECO:0000256" key="2">
    <source>
        <dbReference type="ARBA" id="ARBA00009810"/>
    </source>
</evidence>
<keyword evidence="10 15" id="KW-0798">TonB box</keyword>
<feature type="region of interest" description="Disordered" evidence="16">
    <location>
        <begin position="34"/>
        <end position="54"/>
    </location>
</feature>
<evidence type="ECO:0000256" key="11">
    <source>
        <dbReference type="ARBA" id="ARBA00023136"/>
    </source>
</evidence>
<dbReference type="InParanoid" id="A0A3M0CK42"/>
<dbReference type="InterPro" id="IPR010105">
    <property type="entry name" value="TonB_sidphr_rcpt"/>
</dbReference>
<keyword evidence="11 14" id="KW-0472">Membrane</keyword>
<dbReference type="GO" id="GO:0038023">
    <property type="term" value="F:signaling receptor activity"/>
    <property type="evidence" value="ECO:0007669"/>
    <property type="project" value="InterPro"/>
</dbReference>
<dbReference type="GO" id="GO:0015344">
    <property type="term" value="F:siderophore uptake transmembrane transporter activity"/>
    <property type="evidence" value="ECO:0007669"/>
    <property type="project" value="TreeGrafter"/>
</dbReference>
<keyword evidence="4 14" id="KW-1134">Transmembrane beta strand</keyword>